<dbReference type="RefSeq" id="WP_051515051.1">
    <property type="nucleotide sequence ID" value="NZ_AZQP01000022.1"/>
</dbReference>
<dbReference type="EMBL" id="AZQP01000022">
    <property type="protein sequence ID" value="EYE88371.1"/>
    <property type="molecule type" value="Genomic_DNA"/>
</dbReference>
<accession>A0A017RUS7</accession>
<evidence type="ECO:0000256" key="1">
    <source>
        <dbReference type="SAM" id="Phobius"/>
    </source>
</evidence>
<keyword evidence="1" id="KW-1133">Transmembrane helix</keyword>
<comment type="caution">
    <text evidence="2">The sequence shown here is derived from an EMBL/GenBank/DDBJ whole genome shotgun (WGS) entry which is preliminary data.</text>
</comment>
<dbReference type="STRING" id="1403537.Q428_08205"/>
<keyword evidence="1" id="KW-0472">Membrane</keyword>
<dbReference type="OrthoDB" id="9798859at2"/>
<sequence>MKKFMTFFSLTVILVTGLFVMKSMAVLPATYDGVAKILVDTTIERTRALNAVTAVVFDSRGYDTLGESFVLFTAISCSAAILRKGLKGR</sequence>
<reference evidence="2 3" key="1">
    <citation type="journal article" date="2014" name="Genome Announc.">
        <title>Draft Genome Sequence of Fervidicella metallireducens Strain AeBT, an Iron-Reducing Thermoanaerobe from the Great Artesian Basin.</title>
        <authorList>
            <person name="Patel B.K."/>
        </authorList>
    </citation>
    <scope>NUCLEOTIDE SEQUENCE [LARGE SCALE GENOMIC DNA]</scope>
    <source>
        <strain evidence="2 3">AeB</strain>
    </source>
</reference>
<name>A0A017RUS7_9CLOT</name>
<evidence type="ECO:0000313" key="2">
    <source>
        <dbReference type="EMBL" id="EYE88371.1"/>
    </source>
</evidence>
<feature type="transmembrane region" description="Helical" evidence="1">
    <location>
        <begin position="65"/>
        <end position="82"/>
    </location>
</feature>
<dbReference type="Proteomes" id="UP000019681">
    <property type="component" value="Unassembled WGS sequence"/>
</dbReference>
<evidence type="ECO:0000313" key="3">
    <source>
        <dbReference type="Proteomes" id="UP000019681"/>
    </source>
</evidence>
<organism evidence="2 3">
    <name type="scientific">Fervidicella metallireducens AeB</name>
    <dbReference type="NCBI Taxonomy" id="1403537"/>
    <lineage>
        <taxon>Bacteria</taxon>
        <taxon>Bacillati</taxon>
        <taxon>Bacillota</taxon>
        <taxon>Clostridia</taxon>
        <taxon>Eubacteriales</taxon>
        <taxon>Clostridiaceae</taxon>
        <taxon>Fervidicella</taxon>
    </lineage>
</organism>
<keyword evidence="1" id="KW-0812">Transmembrane</keyword>
<gene>
    <name evidence="2" type="ORF">Q428_08205</name>
</gene>
<evidence type="ECO:0008006" key="4">
    <source>
        <dbReference type="Google" id="ProtNLM"/>
    </source>
</evidence>
<dbReference type="AlphaFoldDB" id="A0A017RUS7"/>
<proteinExistence type="predicted"/>
<protein>
    <recommendedName>
        <fullName evidence="4">Sodium:proton antiporter</fullName>
    </recommendedName>
</protein>
<keyword evidence="3" id="KW-1185">Reference proteome</keyword>